<sequence length="42" mass="4340">MPSLILPYVSRAAMANPPGKTAPGRATTTKSPTAKFVAPQIT</sequence>
<evidence type="ECO:0000313" key="1">
    <source>
        <dbReference type="EMBL" id="CAB4667555.1"/>
    </source>
</evidence>
<dbReference type="AlphaFoldDB" id="A0A6J6M491"/>
<dbReference type="EMBL" id="CAEZWP010000087">
    <property type="protein sequence ID" value="CAB4667555.1"/>
    <property type="molecule type" value="Genomic_DNA"/>
</dbReference>
<gene>
    <name evidence="1" type="ORF">UFOPK2265_01165</name>
</gene>
<organism evidence="1">
    <name type="scientific">freshwater metagenome</name>
    <dbReference type="NCBI Taxonomy" id="449393"/>
    <lineage>
        <taxon>unclassified sequences</taxon>
        <taxon>metagenomes</taxon>
        <taxon>ecological metagenomes</taxon>
    </lineage>
</organism>
<reference evidence="1" key="1">
    <citation type="submission" date="2020-05" db="EMBL/GenBank/DDBJ databases">
        <authorList>
            <person name="Chiriac C."/>
            <person name="Salcher M."/>
            <person name="Ghai R."/>
            <person name="Kavagutti S V."/>
        </authorList>
    </citation>
    <scope>NUCLEOTIDE SEQUENCE</scope>
</reference>
<name>A0A6J6M491_9ZZZZ</name>
<accession>A0A6J6M491</accession>
<protein>
    <submittedName>
        <fullName evidence="1">Unannotated protein</fullName>
    </submittedName>
</protein>
<proteinExistence type="predicted"/>